<dbReference type="OrthoDB" id="9874383at2"/>
<dbReference type="EMBL" id="LWSG01000023">
    <property type="protein sequence ID" value="OAS85214.1"/>
    <property type="molecule type" value="Genomic_DNA"/>
</dbReference>
<name>A0A179SUZ6_9BACI</name>
<dbReference type="AlphaFoldDB" id="A0A179SUZ6"/>
<dbReference type="STRING" id="152268.A6K24_06825"/>
<sequence>MNFRDDAKKCYEQSLRDIGISDKSIRIALAGFDTGFSAGMLNESSLQTQFEMLKKLLNQNVIH</sequence>
<dbReference type="Proteomes" id="UP000078534">
    <property type="component" value="Unassembled WGS sequence"/>
</dbReference>
<proteinExistence type="predicted"/>
<protein>
    <submittedName>
        <fullName evidence="1">Uncharacterized protein</fullName>
    </submittedName>
</protein>
<organism evidence="1 2">
    <name type="scientific">Metabacillus litoralis</name>
    <dbReference type="NCBI Taxonomy" id="152268"/>
    <lineage>
        <taxon>Bacteria</taxon>
        <taxon>Bacillati</taxon>
        <taxon>Bacillota</taxon>
        <taxon>Bacilli</taxon>
        <taxon>Bacillales</taxon>
        <taxon>Bacillaceae</taxon>
        <taxon>Metabacillus</taxon>
    </lineage>
</organism>
<accession>A0A179SUZ6</accession>
<evidence type="ECO:0000313" key="2">
    <source>
        <dbReference type="Proteomes" id="UP000078534"/>
    </source>
</evidence>
<comment type="caution">
    <text evidence="1">The sequence shown here is derived from an EMBL/GenBank/DDBJ whole genome shotgun (WGS) entry which is preliminary data.</text>
</comment>
<evidence type="ECO:0000313" key="1">
    <source>
        <dbReference type="EMBL" id="OAS85214.1"/>
    </source>
</evidence>
<keyword evidence="2" id="KW-1185">Reference proteome</keyword>
<dbReference type="RefSeq" id="WP_066335420.1">
    <property type="nucleotide sequence ID" value="NZ_LWSG01000023.1"/>
</dbReference>
<reference evidence="2" key="1">
    <citation type="submission" date="2016-04" db="EMBL/GenBank/DDBJ databases">
        <authorList>
            <person name="Lyu Z."/>
            <person name="Lyu W."/>
        </authorList>
    </citation>
    <scope>NUCLEOTIDE SEQUENCE [LARGE SCALE GENOMIC DNA]</scope>
    <source>
        <strain evidence="2">C44</strain>
    </source>
</reference>
<gene>
    <name evidence="1" type="ORF">A6K24_06825</name>
</gene>